<dbReference type="EMBL" id="GBXM01082497">
    <property type="protein sequence ID" value="JAH26080.1"/>
    <property type="molecule type" value="Transcribed_RNA"/>
</dbReference>
<name>A0A0E9RC62_ANGAN</name>
<protein>
    <submittedName>
        <fullName evidence="1">Uncharacterized protein</fullName>
    </submittedName>
</protein>
<sequence>MWTYLQCISKSVSL</sequence>
<accession>A0A0E9RC62</accession>
<organism evidence="1">
    <name type="scientific">Anguilla anguilla</name>
    <name type="common">European freshwater eel</name>
    <name type="synonym">Muraena anguilla</name>
    <dbReference type="NCBI Taxonomy" id="7936"/>
    <lineage>
        <taxon>Eukaryota</taxon>
        <taxon>Metazoa</taxon>
        <taxon>Chordata</taxon>
        <taxon>Craniata</taxon>
        <taxon>Vertebrata</taxon>
        <taxon>Euteleostomi</taxon>
        <taxon>Actinopterygii</taxon>
        <taxon>Neopterygii</taxon>
        <taxon>Teleostei</taxon>
        <taxon>Anguilliformes</taxon>
        <taxon>Anguillidae</taxon>
        <taxon>Anguilla</taxon>
    </lineage>
</organism>
<reference evidence="1" key="2">
    <citation type="journal article" date="2015" name="Fish Shellfish Immunol.">
        <title>Early steps in the European eel (Anguilla anguilla)-Vibrio vulnificus interaction in the gills: Role of the RtxA13 toxin.</title>
        <authorList>
            <person name="Callol A."/>
            <person name="Pajuelo D."/>
            <person name="Ebbesson L."/>
            <person name="Teles M."/>
            <person name="MacKenzie S."/>
            <person name="Amaro C."/>
        </authorList>
    </citation>
    <scope>NUCLEOTIDE SEQUENCE</scope>
</reference>
<reference evidence="1" key="1">
    <citation type="submission" date="2014-11" db="EMBL/GenBank/DDBJ databases">
        <authorList>
            <person name="Amaro Gonzalez C."/>
        </authorList>
    </citation>
    <scope>NUCLEOTIDE SEQUENCE</scope>
</reference>
<dbReference type="EMBL" id="GBXM01071520">
    <property type="protein sequence ID" value="JAH37057.1"/>
    <property type="molecule type" value="Transcribed_RNA"/>
</dbReference>
<proteinExistence type="predicted"/>
<evidence type="ECO:0000313" key="1">
    <source>
        <dbReference type="EMBL" id="JAH26080.1"/>
    </source>
</evidence>